<accession>T1L0I3</accession>
<sequence>MPQKVTFYLFLALAIHCVYSTPSDDLLKKKNSEYPTWIEANGRINDPKAITIGEFQNSKNPVICRLVTSDGLIPGTADPASGVCTAIWNNAVVTSSHFEYLSGPLGRLDWAESNRGNIPTGAVIGGITNDDRKIYIVRLAKDKNSVETYYGGGITKGDRSGSVFKEGKAFTTPTYEVLCLTTIII</sequence>
<dbReference type="Proteomes" id="UP000015104">
    <property type="component" value="Unassembled WGS sequence"/>
</dbReference>
<keyword evidence="1" id="KW-0732">Signal</keyword>
<dbReference type="Pfam" id="PF11901">
    <property type="entry name" value="DM9"/>
    <property type="match status" value="1"/>
</dbReference>
<name>T1L0I3_TETUR</name>
<dbReference type="OrthoDB" id="1925699at2759"/>
<gene>
    <name evidence="2" type="primary">107369159</name>
</gene>
<keyword evidence="3" id="KW-1185">Reference proteome</keyword>
<reference evidence="2" key="2">
    <citation type="submission" date="2015-06" db="UniProtKB">
        <authorList>
            <consortium name="EnsemblMetazoa"/>
        </authorList>
    </citation>
    <scope>IDENTIFICATION</scope>
</reference>
<reference evidence="3" key="1">
    <citation type="submission" date="2011-08" db="EMBL/GenBank/DDBJ databases">
        <authorList>
            <person name="Rombauts S."/>
        </authorList>
    </citation>
    <scope>NUCLEOTIDE SEQUENCE</scope>
    <source>
        <strain evidence="3">London</strain>
    </source>
</reference>
<dbReference type="HOGENOM" id="CLU_1463140_0_0_1"/>
<evidence type="ECO:0000313" key="3">
    <source>
        <dbReference type="Proteomes" id="UP000015104"/>
    </source>
</evidence>
<proteinExistence type="predicted"/>
<feature type="signal peptide" evidence="1">
    <location>
        <begin position="1"/>
        <end position="20"/>
    </location>
</feature>
<organism evidence="2 3">
    <name type="scientific">Tetranychus urticae</name>
    <name type="common">Two-spotted spider mite</name>
    <dbReference type="NCBI Taxonomy" id="32264"/>
    <lineage>
        <taxon>Eukaryota</taxon>
        <taxon>Metazoa</taxon>
        <taxon>Ecdysozoa</taxon>
        <taxon>Arthropoda</taxon>
        <taxon>Chelicerata</taxon>
        <taxon>Arachnida</taxon>
        <taxon>Acari</taxon>
        <taxon>Acariformes</taxon>
        <taxon>Trombidiformes</taxon>
        <taxon>Prostigmata</taxon>
        <taxon>Eleutherengona</taxon>
        <taxon>Raphignathae</taxon>
        <taxon>Tetranychoidea</taxon>
        <taxon>Tetranychidae</taxon>
        <taxon>Tetranychus</taxon>
    </lineage>
</organism>
<evidence type="ECO:0000313" key="2">
    <source>
        <dbReference type="EnsemblMetazoa" id="tetur30g00780.1"/>
    </source>
</evidence>
<dbReference type="PANTHER" id="PTHR31649:SF1">
    <property type="entry name" value="FARNESOIC ACID O-METHYL TRANSFERASE DOMAIN-CONTAINING PROTEIN"/>
    <property type="match status" value="1"/>
</dbReference>
<dbReference type="KEGG" id="tut:107369159"/>
<dbReference type="EMBL" id="CAEY01000866">
    <property type="status" value="NOT_ANNOTATED_CDS"/>
    <property type="molecule type" value="Genomic_DNA"/>
</dbReference>
<feature type="chain" id="PRO_5004581317" evidence="1">
    <location>
        <begin position="21"/>
        <end position="185"/>
    </location>
</feature>
<protein>
    <submittedName>
        <fullName evidence="2">Uncharacterized protein</fullName>
    </submittedName>
</protein>
<dbReference type="EnsemblMetazoa" id="tetur30g00780.1">
    <property type="protein sequence ID" value="tetur30g00780.1"/>
    <property type="gene ID" value="tetur30g00780"/>
</dbReference>
<dbReference type="OMA" id="CRIAIAE"/>
<dbReference type="InterPro" id="IPR006616">
    <property type="entry name" value="DM9_repeat"/>
</dbReference>
<dbReference type="PANTHER" id="PTHR31649">
    <property type="entry name" value="AGAP009604-PA"/>
    <property type="match status" value="1"/>
</dbReference>
<evidence type="ECO:0000256" key="1">
    <source>
        <dbReference type="SAM" id="SignalP"/>
    </source>
</evidence>
<dbReference type="AlphaFoldDB" id="T1L0I3"/>